<dbReference type="EMBL" id="JAFBEC010000006">
    <property type="protein sequence ID" value="MBM7633162.1"/>
    <property type="molecule type" value="Genomic_DNA"/>
</dbReference>
<comment type="caution">
    <text evidence="13">The sequence shown here is derived from an EMBL/GenBank/DDBJ whole genome shotgun (WGS) entry which is preliminary data.</text>
</comment>
<dbReference type="NCBIfam" id="NF009555">
    <property type="entry name" value="PRK13004.1"/>
    <property type="match status" value="1"/>
</dbReference>
<dbReference type="PANTHER" id="PTHR43808:SF31">
    <property type="entry name" value="N-ACETYL-L-CITRULLINE DEACETYLASE"/>
    <property type="match status" value="1"/>
</dbReference>
<dbReference type="Gene3D" id="3.40.630.10">
    <property type="entry name" value="Zn peptidases"/>
    <property type="match status" value="1"/>
</dbReference>
<dbReference type="InterPro" id="IPR001261">
    <property type="entry name" value="ArgE/DapE_CS"/>
</dbReference>
<name>A0ABS2PD18_9BACL</name>
<keyword evidence="8 13" id="KW-0378">Hydrolase</keyword>
<dbReference type="Proteomes" id="UP000741863">
    <property type="component" value="Unassembled WGS sequence"/>
</dbReference>
<comment type="catalytic activity">
    <reaction evidence="11">
        <text>N-succinyl-(2S,6S)-2,6-diaminopimelate + H2O = (2S,6S)-2,6-diaminopimelate + succinate</text>
        <dbReference type="Rhea" id="RHEA:22608"/>
        <dbReference type="ChEBI" id="CHEBI:15377"/>
        <dbReference type="ChEBI" id="CHEBI:30031"/>
        <dbReference type="ChEBI" id="CHEBI:57609"/>
        <dbReference type="ChEBI" id="CHEBI:58087"/>
        <dbReference type="EC" id="3.5.1.18"/>
    </reaction>
</comment>
<dbReference type="NCBIfam" id="TIGR01910">
    <property type="entry name" value="DapE-ArgE"/>
    <property type="match status" value="1"/>
</dbReference>
<evidence type="ECO:0000256" key="5">
    <source>
        <dbReference type="ARBA" id="ARBA00011921"/>
    </source>
</evidence>
<evidence type="ECO:0000256" key="1">
    <source>
        <dbReference type="ARBA" id="ARBA00001941"/>
    </source>
</evidence>
<comment type="pathway">
    <text evidence="3">Amino-acid biosynthesis; L-lysine biosynthesis via DAP pathway; LL-2,6-diaminopimelate from (S)-tetrahydrodipicolinate (succinylase route): step 3/3.</text>
</comment>
<dbReference type="Gene3D" id="3.30.70.360">
    <property type="match status" value="1"/>
</dbReference>
<evidence type="ECO:0000259" key="12">
    <source>
        <dbReference type="Pfam" id="PF07687"/>
    </source>
</evidence>
<reference evidence="13 14" key="1">
    <citation type="submission" date="2021-01" db="EMBL/GenBank/DDBJ databases">
        <title>Genomic Encyclopedia of Type Strains, Phase IV (KMG-IV): sequencing the most valuable type-strain genomes for metagenomic binning, comparative biology and taxonomic classification.</title>
        <authorList>
            <person name="Goeker M."/>
        </authorList>
    </citation>
    <scope>NUCLEOTIDE SEQUENCE [LARGE SCALE GENOMIC DNA]</scope>
    <source>
        <strain evidence="13 14">DSM 25540</strain>
    </source>
</reference>
<protein>
    <recommendedName>
        <fullName evidence="6">Probable succinyl-diaminopimelate desuccinylase</fullName>
        <ecNumber evidence="5">3.5.1.18</ecNumber>
    </recommendedName>
</protein>
<keyword evidence="14" id="KW-1185">Reference proteome</keyword>
<comment type="similarity">
    <text evidence="4">Belongs to the peptidase M20A family.</text>
</comment>
<evidence type="ECO:0000256" key="10">
    <source>
        <dbReference type="ARBA" id="ARBA00023285"/>
    </source>
</evidence>
<dbReference type="PROSITE" id="PS00758">
    <property type="entry name" value="ARGE_DAPE_CPG2_1"/>
    <property type="match status" value="1"/>
</dbReference>
<dbReference type="InterPro" id="IPR002933">
    <property type="entry name" value="Peptidase_M20"/>
</dbReference>
<evidence type="ECO:0000313" key="13">
    <source>
        <dbReference type="EMBL" id="MBM7633162.1"/>
    </source>
</evidence>
<evidence type="ECO:0000256" key="4">
    <source>
        <dbReference type="ARBA" id="ARBA00006247"/>
    </source>
</evidence>
<comment type="cofactor">
    <cofactor evidence="2">
        <name>Zn(2+)</name>
        <dbReference type="ChEBI" id="CHEBI:29105"/>
    </cofactor>
</comment>
<dbReference type="RefSeq" id="WP_204697729.1">
    <property type="nucleotide sequence ID" value="NZ_JAFBEC010000006.1"/>
</dbReference>
<keyword evidence="7" id="KW-0479">Metal-binding</keyword>
<proteinExistence type="inferred from homology"/>
<dbReference type="NCBIfam" id="TIGR03526">
    <property type="entry name" value="selenium_YgeY"/>
    <property type="match status" value="1"/>
</dbReference>
<evidence type="ECO:0000256" key="3">
    <source>
        <dbReference type="ARBA" id="ARBA00005130"/>
    </source>
</evidence>
<organism evidence="13 14">
    <name type="scientific">Geomicrobium sediminis</name>
    <dbReference type="NCBI Taxonomy" id="1347788"/>
    <lineage>
        <taxon>Bacteria</taxon>
        <taxon>Bacillati</taxon>
        <taxon>Bacillota</taxon>
        <taxon>Bacilli</taxon>
        <taxon>Bacillales</taxon>
        <taxon>Geomicrobium</taxon>
    </lineage>
</organism>
<dbReference type="EC" id="3.5.1.18" evidence="5"/>
<accession>A0ABS2PD18</accession>
<sequence length="390" mass="43891">MEKLYEALREYEQEIVEFVQQLVRIKSFSGDEKEIAHTIKAKMESLDFDKVWIDSLGNVVGRVGNGENVLMFDSHMDTVEVHEEDEWELPPFAGEIKEGRIYGRGSVDMKSSIVASIYAAKIAKDLQQLNGKAVYITCTVDEEFCDGENLKQLFKEFPQTKPNYMIICEPSDNKIVLGHRGKAQLRVKTFGTSAHGSAPEKGDNAVYKMAEVIRRVEEQNHQLMHRGVASGTLVLSNISSTSASLNAVPSECEIYLDRRLVLGEDEETVKKEMDHIVNGLDATWEIGSLHRTSWKGANIHYEPLHEPWKIAEDHPLTKYLVNAYEKVFSKPPAFDFWDFGTNAVTPVSEGIPTIGFGPGEYKLAHMNNESCEVKKIHEACAFYVATIAEI</sequence>
<comment type="cofactor">
    <cofactor evidence="1">
        <name>Co(2+)</name>
        <dbReference type="ChEBI" id="CHEBI:48828"/>
    </cofactor>
</comment>
<evidence type="ECO:0000256" key="9">
    <source>
        <dbReference type="ARBA" id="ARBA00022833"/>
    </source>
</evidence>
<dbReference type="SUPFAM" id="SSF53187">
    <property type="entry name" value="Zn-dependent exopeptidases"/>
    <property type="match status" value="1"/>
</dbReference>
<dbReference type="SUPFAM" id="SSF55031">
    <property type="entry name" value="Bacterial exopeptidase dimerisation domain"/>
    <property type="match status" value="1"/>
</dbReference>
<dbReference type="PANTHER" id="PTHR43808">
    <property type="entry name" value="ACETYLORNITHINE DEACETYLASE"/>
    <property type="match status" value="1"/>
</dbReference>
<dbReference type="Pfam" id="PF07687">
    <property type="entry name" value="M20_dimer"/>
    <property type="match status" value="1"/>
</dbReference>
<gene>
    <name evidence="13" type="ORF">JOD17_002256</name>
</gene>
<evidence type="ECO:0000256" key="8">
    <source>
        <dbReference type="ARBA" id="ARBA00022801"/>
    </source>
</evidence>
<dbReference type="InterPro" id="IPR036264">
    <property type="entry name" value="Bact_exopeptidase_dim_dom"/>
</dbReference>
<evidence type="ECO:0000313" key="14">
    <source>
        <dbReference type="Proteomes" id="UP000741863"/>
    </source>
</evidence>
<evidence type="ECO:0000256" key="2">
    <source>
        <dbReference type="ARBA" id="ARBA00001947"/>
    </source>
</evidence>
<keyword evidence="10" id="KW-0170">Cobalt</keyword>
<dbReference type="InterPro" id="IPR050072">
    <property type="entry name" value="Peptidase_M20A"/>
</dbReference>
<evidence type="ECO:0000256" key="11">
    <source>
        <dbReference type="ARBA" id="ARBA00051301"/>
    </source>
</evidence>
<feature type="domain" description="Peptidase M20 dimerisation" evidence="12">
    <location>
        <begin position="178"/>
        <end position="280"/>
    </location>
</feature>
<dbReference type="InterPro" id="IPR017706">
    <property type="entry name" value="Peptidase_M20/DapE_YgeY"/>
</dbReference>
<dbReference type="GO" id="GO:0016787">
    <property type="term" value="F:hydrolase activity"/>
    <property type="evidence" value="ECO:0007669"/>
    <property type="project" value="UniProtKB-KW"/>
</dbReference>
<dbReference type="Pfam" id="PF01546">
    <property type="entry name" value="Peptidase_M20"/>
    <property type="match status" value="1"/>
</dbReference>
<evidence type="ECO:0000256" key="6">
    <source>
        <dbReference type="ARBA" id="ARBA00016853"/>
    </source>
</evidence>
<keyword evidence="9" id="KW-0862">Zinc</keyword>
<dbReference type="InterPro" id="IPR010182">
    <property type="entry name" value="ArgE/DapE"/>
</dbReference>
<dbReference type="InterPro" id="IPR011650">
    <property type="entry name" value="Peptidase_M20_dimer"/>
</dbReference>
<evidence type="ECO:0000256" key="7">
    <source>
        <dbReference type="ARBA" id="ARBA00022723"/>
    </source>
</evidence>